<sequence length="111" mass="12359">MKMVKRAAPFSLPSTPFLFCPIADEALVQYSTPRHDKHVQKKNQQPLSDNQNKRNPPMTSALPFHELDTSAQCPIFPPVQRMAAQVPSHGVTVTSASASRAFSFCFPSFDR</sequence>
<dbReference type="AlphaFoldDB" id="A0A194XLZ4"/>
<feature type="region of interest" description="Disordered" evidence="1">
    <location>
        <begin position="31"/>
        <end position="64"/>
    </location>
</feature>
<dbReference type="RefSeq" id="XP_018075459.1">
    <property type="nucleotide sequence ID" value="XM_018214357.1"/>
</dbReference>
<evidence type="ECO:0000313" key="2">
    <source>
        <dbReference type="EMBL" id="KUJ21104.1"/>
    </source>
</evidence>
<keyword evidence="3" id="KW-1185">Reference proteome</keyword>
<evidence type="ECO:0000256" key="1">
    <source>
        <dbReference type="SAM" id="MobiDB-lite"/>
    </source>
</evidence>
<organism evidence="2 3">
    <name type="scientific">Mollisia scopiformis</name>
    <name type="common">Conifer needle endophyte fungus</name>
    <name type="synonym">Phialocephala scopiformis</name>
    <dbReference type="NCBI Taxonomy" id="149040"/>
    <lineage>
        <taxon>Eukaryota</taxon>
        <taxon>Fungi</taxon>
        <taxon>Dikarya</taxon>
        <taxon>Ascomycota</taxon>
        <taxon>Pezizomycotina</taxon>
        <taxon>Leotiomycetes</taxon>
        <taxon>Helotiales</taxon>
        <taxon>Mollisiaceae</taxon>
        <taxon>Mollisia</taxon>
    </lineage>
</organism>
<evidence type="ECO:0000313" key="3">
    <source>
        <dbReference type="Proteomes" id="UP000070700"/>
    </source>
</evidence>
<dbReference type="Proteomes" id="UP000070700">
    <property type="component" value="Unassembled WGS sequence"/>
</dbReference>
<gene>
    <name evidence="2" type="ORF">LY89DRAFT_681717</name>
</gene>
<name>A0A194XLZ4_MOLSC</name>
<dbReference type="KEGG" id="psco:LY89DRAFT_681717"/>
<proteinExistence type="predicted"/>
<reference evidence="2 3" key="1">
    <citation type="submission" date="2015-10" db="EMBL/GenBank/DDBJ databases">
        <title>Full genome of DAOMC 229536 Phialocephala scopiformis, a fungal endophyte of spruce producing the potent anti-insectan compound rugulosin.</title>
        <authorList>
            <consortium name="DOE Joint Genome Institute"/>
            <person name="Walker A.K."/>
            <person name="Frasz S.L."/>
            <person name="Seifert K.A."/>
            <person name="Miller J.D."/>
            <person name="Mondo S.J."/>
            <person name="Labutti K."/>
            <person name="Lipzen A."/>
            <person name="Dockter R."/>
            <person name="Kennedy M."/>
            <person name="Grigoriev I.V."/>
            <person name="Spatafora J.W."/>
        </authorList>
    </citation>
    <scope>NUCLEOTIDE SEQUENCE [LARGE SCALE GENOMIC DNA]</scope>
    <source>
        <strain evidence="2 3">CBS 120377</strain>
    </source>
</reference>
<accession>A0A194XLZ4</accession>
<protein>
    <submittedName>
        <fullName evidence="2">Uncharacterized protein</fullName>
    </submittedName>
</protein>
<dbReference type="GeneID" id="28824083"/>
<feature type="compositionally biased region" description="Polar residues" evidence="1">
    <location>
        <begin position="42"/>
        <end position="58"/>
    </location>
</feature>
<dbReference type="InParanoid" id="A0A194XLZ4"/>
<dbReference type="EMBL" id="KQ947408">
    <property type="protein sequence ID" value="KUJ21104.1"/>
    <property type="molecule type" value="Genomic_DNA"/>
</dbReference>